<keyword evidence="5 7" id="KW-0687">Ribonucleoprotein</keyword>
<dbReference type="PANTHER" id="PTHR11229">
    <property type="entry name" value="50S RIBOSOMAL PROTEIN L3"/>
    <property type="match status" value="1"/>
</dbReference>
<evidence type="ECO:0000313" key="8">
    <source>
        <dbReference type="EMBL" id="PIS29649.1"/>
    </source>
</evidence>
<dbReference type="Gene3D" id="2.40.30.10">
    <property type="entry name" value="Translation factors"/>
    <property type="match status" value="1"/>
</dbReference>
<organism evidence="8 9">
    <name type="scientific">Candidatus Saganbacteria bacterium CG08_land_8_20_14_0_20_45_16</name>
    <dbReference type="NCBI Taxonomy" id="2014293"/>
    <lineage>
        <taxon>Bacteria</taxon>
        <taxon>Bacillati</taxon>
        <taxon>Saganbacteria</taxon>
    </lineage>
</organism>
<comment type="subunit">
    <text evidence="7">Part of the 50S ribosomal subunit. Forms a cluster with proteins L14 and L19.</text>
</comment>
<gene>
    <name evidence="7" type="primary">rplC</name>
    <name evidence="8" type="ORF">COT42_04735</name>
</gene>
<evidence type="ECO:0000256" key="7">
    <source>
        <dbReference type="HAMAP-Rule" id="MF_01325"/>
    </source>
</evidence>
<reference evidence="8 9" key="1">
    <citation type="submission" date="2017-09" db="EMBL/GenBank/DDBJ databases">
        <title>Depth-based differentiation of microbial function through sediment-hosted aquifers and enrichment of novel symbionts in the deep terrestrial subsurface.</title>
        <authorList>
            <person name="Probst A.J."/>
            <person name="Ladd B."/>
            <person name="Jarett J.K."/>
            <person name="Geller-Mcgrath D.E."/>
            <person name="Sieber C.M."/>
            <person name="Emerson J.B."/>
            <person name="Anantharaman K."/>
            <person name="Thomas B.C."/>
            <person name="Malmstrom R."/>
            <person name="Stieglmeier M."/>
            <person name="Klingl A."/>
            <person name="Woyke T."/>
            <person name="Ryan C.M."/>
            <person name="Banfield J.F."/>
        </authorList>
    </citation>
    <scope>NUCLEOTIDE SEQUENCE [LARGE SCALE GENOMIC DNA]</scope>
    <source>
        <strain evidence="8">CG08_land_8_20_14_0_20_45_16</strain>
    </source>
</reference>
<evidence type="ECO:0000256" key="5">
    <source>
        <dbReference type="ARBA" id="ARBA00023274"/>
    </source>
</evidence>
<evidence type="ECO:0000256" key="6">
    <source>
        <dbReference type="ARBA" id="ARBA00035243"/>
    </source>
</evidence>
<dbReference type="InterPro" id="IPR019927">
    <property type="entry name" value="Ribosomal_uL3_bac/org-type"/>
</dbReference>
<proteinExistence type="inferred from homology"/>
<keyword evidence="4 7" id="KW-0689">Ribosomal protein</keyword>
<name>A0A2H0XZV5_UNCSA</name>
<dbReference type="InterPro" id="IPR000597">
    <property type="entry name" value="Ribosomal_uL3"/>
</dbReference>
<dbReference type="GO" id="GO:0022625">
    <property type="term" value="C:cytosolic large ribosomal subunit"/>
    <property type="evidence" value="ECO:0007669"/>
    <property type="project" value="TreeGrafter"/>
</dbReference>
<dbReference type="Gene3D" id="3.30.160.810">
    <property type="match status" value="1"/>
</dbReference>
<evidence type="ECO:0000256" key="1">
    <source>
        <dbReference type="ARBA" id="ARBA00006540"/>
    </source>
</evidence>
<evidence type="ECO:0000256" key="3">
    <source>
        <dbReference type="ARBA" id="ARBA00022884"/>
    </source>
</evidence>
<dbReference type="PANTHER" id="PTHR11229:SF16">
    <property type="entry name" value="LARGE RIBOSOMAL SUBUNIT PROTEIN UL3C"/>
    <property type="match status" value="1"/>
</dbReference>
<dbReference type="GO" id="GO:0019843">
    <property type="term" value="F:rRNA binding"/>
    <property type="evidence" value="ECO:0007669"/>
    <property type="project" value="UniProtKB-UniRule"/>
</dbReference>
<evidence type="ECO:0000256" key="2">
    <source>
        <dbReference type="ARBA" id="ARBA00022730"/>
    </source>
</evidence>
<accession>A0A2H0XZV5</accession>
<evidence type="ECO:0000313" key="9">
    <source>
        <dbReference type="Proteomes" id="UP000231343"/>
    </source>
</evidence>
<dbReference type="FunFam" id="2.40.30.10:FF:000065">
    <property type="entry name" value="50S ribosomal protein L3, chloroplastic"/>
    <property type="match status" value="1"/>
</dbReference>
<comment type="function">
    <text evidence="7">One of the primary rRNA binding proteins, it binds directly near the 3'-end of the 23S rRNA, where it nucleates assembly of the 50S subunit.</text>
</comment>
<dbReference type="InterPro" id="IPR009000">
    <property type="entry name" value="Transl_B-barrel_sf"/>
</dbReference>
<dbReference type="EMBL" id="PEYM01000077">
    <property type="protein sequence ID" value="PIS29649.1"/>
    <property type="molecule type" value="Genomic_DNA"/>
</dbReference>
<dbReference type="GO" id="GO:0006412">
    <property type="term" value="P:translation"/>
    <property type="evidence" value="ECO:0007669"/>
    <property type="project" value="UniProtKB-UniRule"/>
</dbReference>
<comment type="caution">
    <text evidence="8">The sequence shown here is derived from an EMBL/GenBank/DDBJ whole genome shotgun (WGS) entry which is preliminary data.</text>
</comment>
<keyword evidence="3 7" id="KW-0694">RNA-binding</keyword>
<dbReference type="HAMAP" id="MF_01325_B">
    <property type="entry name" value="Ribosomal_uL3_B"/>
    <property type="match status" value="1"/>
</dbReference>
<dbReference type="GO" id="GO:0003735">
    <property type="term" value="F:structural constituent of ribosome"/>
    <property type="evidence" value="ECO:0007669"/>
    <property type="project" value="UniProtKB-UniRule"/>
</dbReference>
<comment type="similarity">
    <text evidence="1 7">Belongs to the universal ribosomal protein uL3 family.</text>
</comment>
<dbReference type="Pfam" id="PF00297">
    <property type="entry name" value="Ribosomal_L3"/>
    <property type="match status" value="1"/>
</dbReference>
<dbReference type="NCBIfam" id="TIGR03625">
    <property type="entry name" value="L3_bact"/>
    <property type="match status" value="1"/>
</dbReference>
<sequence length="232" mass="24881">MADQKNLKTEELKNEKTTGLQLDKIVGKKIGMTQLFDKIGNVIPVTVIEAGPCFVTQIKTAEKDGYNAVQLGFIDAKKLNKPKAGHLKGKKCRYLREFRLETLPKLALGQELKVDAFNPGDVVEISGISIGKGFAGTVKKYHHGRGPMTHGSKSHRIPGSIGAGTTPGRVLKGRKMSGRMGGVIVLEVNLGVVQIDLEKNLLLVKGSVPGKAGNIVTINRVAVAKPIVGKDE</sequence>
<evidence type="ECO:0000256" key="4">
    <source>
        <dbReference type="ARBA" id="ARBA00022980"/>
    </source>
</evidence>
<protein>
    <recommendedName>
        <fullName evidence="6 7">Large ribosomal subunit protein uL3</fullName>
    </recommendedName>
</protein>
<dbReference type="AlphaFoldDB" id="A0A2H0XZV5"/>
<dbReference type="Proteomes" id="UP000231343">
    <property type="component" value="Unassembled WGS sequence"/>
</dbReference>
<keyword evidence="2 7" id="KW-0699">rRNA-binding</keyword>
<dbReference type="SUPFAM" id="SSF50447">
    <property type="entry name" value="Translation proteins"/>
    <property type="match status" value="1"/>
</dbReference>